<evidence type="ECO:0000256" key="1">
    <source>
        <dbReference type="ARBA" id="ARBA00004571"/>
    </source>
</evidence>
<keyword evidence="3" id="KW-0813">Transport</keyword>
<comment type="subcellular location">
    <subcellularLocation>
        <location evidence="1">Cell outer membrane</location>
        <topology evidence="1">Multi-pass membrane protein</topology>
    </subcellularLocation>
</comment>
<dbReference type="Gene3D" id="2.60.40.2070">
    <property type="match status" value="1"/>
</dbReference>
<name>A0A6N3D7W0_9ENTR</name>
<accession>A0A6N3D7W0</accession>
<evidence type="ECO:0000256" key="4">
    <source>
        <dbReference type="ARBA" id="ARBA00022452"/>
    </source>
</evidence>
<dbReference type="GO" id="GO:0015473">
    <property type="term" value="F:fimbrial usher porin activity"/>
    <property type="evidence" value="ECO:0007669"/>
    <property type="project" value="InterPro"/>
</dbReference>
<dbReference type="Pfam" id="PF00577">
    <property type="entry name" value="Usher"/>
    <property type="match status" value="1"/>
</dbReference>
<keyword evidence="5" id="KW-0812">Transmembrane</keyword>
<evidence type="ECO:0000256" key="6">
    <source>
        <dbReference type="ARBA" id="ARBA00022729"/>
    </source>
</evidence>
<dbReference type="Gene3D" id="2.60.40.2610">
    <property type="entry name" value="Outer membrane usher protein FimD, plug domain"/>
    <property type="match status" value="1"/>
</dbReference>
<reference evidence="11" key="1">
    <citation type="submission" date="2019-11" db="EMBL/GenBank/DDBJ databases">
        <authorList>
            <person name="Feng L."/>
        </authorList>
    </citation>
    <scope>NUCLEOTIDE SEQUENCE</scope>
    <source>
        <strain evidence="11">EMassiliensisLFYP7</strain>
    </source>
</reference>
<gene>
    <name evidence="11" type="primary">fimD_5</name>
    <name evidence="11" type="ORF">EMLFYP7_01753</name>
</gene>
<dbReference type="SUPFAM" id="SSF141729">
    <property type="entry name" value="FimD N-terminal domain-like"/>
    <property type="match status" value="1"/>
</dbReference>
<proteinExistence type="inferred from homology"/>
<comment type="similarity">
    <text evidence="2">Belongs to the fimbrial export usher family.</text>
</comment>
<dbReference type="InterPro" id="IPR025949">
    <property type="entry name" value="PapC-like_C"/>
</dbReference>
<dbReference type="InterPro" id="IPR025885">
    <property type="entry name" value="PapC_N"/>
</dbReference>
<dbReference type="GO" id="GO:0009279">
    <property type="term" value="C:cell outer membrane"/>
    <property type="evidence" value="ECO:0007669"/>
    <property type="project" value="UniProtKB-SubCell"/>
</dbReference>
<dbReference type="EMBL" id="CACRTZ010000010">
    <property type="protein sequence ID" value="VYU23219.1"/>
    <property type="molecule type" value="Genomic_DNA"/>
</dbReference>
<dbReference type="Pfam" id="PF13954">
    <property type="entry name" value="PapC_N"/>
    <property type="match status" value="1"/>
</dbReference>
<dbReference type="PANTHER" id="PTHR30451">
    <property type="entry name" value="OUTER MEMBRANE USHER PROTEIN"/>
    <property type="match status" value="1"/>
</dbReference>
<evidence type="ECO:0000256" key="3">
    <source>
        <dbReference type="ARBA" id="ARBA00022448"/>
    </source>
</evidence>
<keyword evidence="8" id="KW-0998">Cell outer membrane</keyword>
<keyword evidence="7" id="KW-0472">Membrane</keyword>
<dbReference type="Gene3D" id="2.60.40.3110">
    <property type="match status" value="1"/>
</dbReference>
<evidence type="ECO:0000256" key="7">
    <source>
        <dbReference type="ARBA" id="ARBA00023136"/>
    </source>
</evidence>
<keyword evidence="6" id="KW-0732">Signal</keyword>
<feature type="domain" description="PapC N-terminal" evidence="10">
    <location>
        <begin position="20"/>
        <end position="166"/>
    </location>
</feature>
<sequence>MLMLGVTGWLPVSAMADSDFEEGFLKRDKNGASPDIFIYRNAVTPGVKNIDVRLNDRLASHEEILFVSDEKQNVKACLTRNQLEQLGVKVDLYSGWRTAEESAGPVTAAQCEDIPARIPAAEVSYDDTQQVLTLTVPQEAVDSRRFTMISPTEWDHGVTSLRTSYNGYFYSSEIKSQGSSSKDETSRSAYINLNSTGTLGAWRLYSIDSFYRNPGEKWESNHDRMYFARDIAALRSNFQAGEIYTQTSGYMTGAVPLSGVSLATNEQISLDSQFSYSPVIRGVARTNARLIVRQRGNIIYSTTLTPGAFAIDDLYSAQVGADLDVTVEESDGTSQRFHVPYTALPNMIRAGTMRYSLAAGQYRDQNSGSDEPWVAAASMDYGFEHFTWNSALLASEDYQFASTGISWNIGAIGAFSTDVAWSQYNETWNDNRSRSGQAARFLYARYFDITDTSLQILGYQYRSRDFREFSEFISRHNYKNYYSSYDDDDWQINDWQHNKRSRIEMNMTQNLEDYGSLYLTLSQDRYYGTDKKTTSISGGVGTNIGPATVSLYWTKNKDFEYNENQVNLSISLPLGSRNTDSRDYGTLNYSLTRDRDNRYSQSMGYSGSALDNAINYSANVQRSTDNKYSESGTVGYNGSLASINGGVSHSHNYTQYSAGMNGGLTLYGGGLILSPQLNNTVAIIETPDASGIGVSGTNNAKTDYFGHAVVTSLTPYRYNEINLDTSQTEGVELKETARKVVPSDGAAVLLRFATRVGRRAMVEIRSTRAIPIGAMVFVEGEKEEAGIVGTKGMTYLSGLDAKHDQKLNVIWGETKAEQCSFTLPALPGAQQPDEWYEKIVVDCR</sequence>
<organism evidence="11">
    <name type="scientific">Phytobacter massiliensis</name>
    <dbReference type="NCBI Taxonomy" id="1485952"/>
    <lineage>
        <taxon>Bacteria</taxon>
        <taxon>Pseudomonadati</taxon>
        <taxon>Pseudomonadota</taxon>
        <taxon>Gammaproteobacteria</taxon>
        <taxon>Enterobacterales</taxon>
        <taxon>Enterobacteriaceae</taxon>
        <taxon>Phytobacter</taxon>
    </lineage>
</organism>
<feature type="domain" description="PapC-like C-terminal" evidence="9">
    <location>
        <begin position="768"/>
        <end position="822"/>
    </location>
</feature>
<evidence type="ECO:0000313" key="11">
    <source>
        <dbReference type="EMBL" id="VYU23219.1"/>
    </source>
</evidence>
<dbReference type="AlphaFoldDB" id="A0A6N3D7W0"/>
<evidence type="ECO:0000256" key="8">
    <source>
        <dbReference type="ARBA" id="ARBA00023237"/>
    </source>
</evidence>
<evidence type="ECO:0000256" key="5">
    <source>
        <dbReference type="ARBA" id="ARBA00022692"/>
    </source>
</evidence>
<dbReference type="InterPro" id="IPR000015">
    <property type="entry name" value="Fimb_usher"/>
</dbReference>
<dbReference type="InterPro" id="IPR043142">
    <property type="entry name" value="PapC-like_C_sf"/>
</dbReference>
<dbReference type="PANTHER" id="PTHR30451:SF5">
    <property type="entry name" value="SLR0019 PROTEIN"/>
    <property type="match status" value="1"/>
</dbReference>
<evidence type="ECO:0000259" key="10">
    <source>
        <dbReference type="Pfam" id="PF13954"/>
    </source>
</evidence>
<dbReference type="GO" id="GO:0009297">
    <property type="term" value="P:pilus assembly"/>
    <property type="evidence" value="ECO:0007669"/>
    <property type="project" value="InterPro"/>
</dbReference>
<protein>
    <submittedName>
        <fullName evidence="11">Outer membrane usher protein FimD</fullName>
    </submittedName>
</protein>
<dbReference type="InterPro" id="IPR037224">
    <property type="entry name" value="PapC_N_sf"/>
</dbReference>
<dbReference type="Pfam" id="PF13953">
    <property type="entry name" value="PapC_C"/>
    <property type="match status" value="1"/>
</dbReference>
<evidence type="ECO:0000259" key="9">
    <source>
        <dbReference type="Pfam" id="PF13953"/>
    </source>
</evidence>
<evidence type="ECO:0000256" key="2">
    <source>
        <dbReference type="ARBA" id="ARBA00008064"/>
    </source>
</evidence>
<keyword evidence="4" id="KW-1134">Transmembrane beta strand</keyword>
<dbReference type="InterPro" id="IPR042186">
    <property type="entry name" value="FimD_plug_dom"/>
</dbReference>
<dbReference type="Gene3D" id="3.10.20.410">
    <property type="match status" value="1"/>
</dbReference>